<dbReference type="EMBL" id="VFOW01000001">
    <property type="protein sequence ID" value="TQL75827.1"/>
    <property type="molecule type" value="Genomic_DNA"/>
</dbReference>
<evidence type="ECO:0000313" key="4">
    <source>
        <dbReference type="EMBL" id="TQL75827.1"/>
    </source>
</evidence>
<evidence type="ECO:0000259" key="3">
    <source>
        <dbReference type="PROSITE" id="PS50989"/>
    </source>
</evidence>
<dbReference type="InterPro" id="IPR051047">
    <property type="entry name" value="AccD/PCCB"/>
</dbReference>
<organism evidence="4 5">
    <name type="scientific">Stackebrandtia endophytica</name>
    <dbReference type="NCBI Taxonomy" id="1496996"/>
    <lineage>
        <taxon>Bacteria</taxon>
        <taxon>Bacillati</taxon>
        <taxon>Actinomycetota</taxon>
        <taxon>Actinomycetes</taxon>
        <taxon>Glycomycetales</taxon>
        <taxon>Glycomycetaceae</taxon>
        <taxon>Stackebrandtia</taxon>
    </lineage>
</organism>
<dbReference type="Proteomes" id="UP000317043">
    <property type="component" value="Unassembled WGS sequence"/>
</dbReference>
<protein>
    <submittedName>
        <fullName evidence="4">Propionyl-CoA carboxylase carboxyltransferase subunit</fullName>
    </submittedName>
</protein>
<dbReference type="GO" id="GO:0004658">
    <property type="term" value="F:propionyl-CoA carboxylase activity"/>
    <property type="evidence" value="ECO:0007669"/>
    <property type="project" value="UniProtKB-ARBA"/>
</dbReference>
<comment type="similarity">
    <text evidence="1">Belongs to the AccD/PCCB family.</text>
</comment>
<dbReference type="AlphaFoldDB" id="A0A543ATB4"/>
<dbReference type="PROSITE" id="PS50989">
    <property type="entry name" value="COA_CT_CTER"/>
    <property type="match status" value="1"/>
</dbReference>
<accession>A0A543ATB4</accession>
<dbReference type="OrthoDB" id="9803706at2"/>
<comment type="caution">
    <text evidence="4">The sequence shown here is derived from an EMBL/GenBank/DDBJ whole genome shotgun (WGS) entry which is preliminary data.</text>
</comment>
<evidence type="ECO:0000256" key="1">
    <source>
        <dbReference type="ARBA" id="ARBA00006102"/>
    </source>
</evidence>
<dbReference type="GO" id="GO:0006633">
    <property type="term" value="P:fatty acid biosynthetic process"/>
    <property type="evidence" value="ECO:0007669"/>
    <property type="project" value="InterPro"/>
</dbReference>
<dbReference type="RefSeq" id="WP_142036313.1">
    <property type="nucleotide sequence ID" value="NZ_JBHTGS010000001.1"/>
</dbReference>
<dbReference type="GO" id="GO:0016740">
    <property type="term" value="F:transferase activity"/>
    <property type="evidence" value="ECO:0007669"/>
    <property type="project" value="UniProtKB-KW"/>
</dbReference>
<dbReference type="InterPro" id="IPR011762">
    <property type="entry name" value="COA_CT_N"/>
</dbReference>
<dbReference type="GO" id="GO:0009317">
    <property type="term" value="C:acetyl-CoA carboxylase complex"/>
    <property type="evidence" value="ECO:0007669"/>
    <property type="project" value="InterPro"/>
</dbReference>
<reference evidence="4 5" key="1">
    <citation type="submission" date="2019-06" db="EMBL/GenBank/DDBJ databases">
        <title>Sequencing the genomes of 1000 actinobacteria strains.</title>
        <authorList>
            <person name="Klenk H.-P."/>
        </authorList>
    </citation>
    <scope>NUCLEOTIDE SEQUENCE [LARGE SCALE GENOMIC DNA]</scope>
    <source>
        <strain evidence="4 5">DSM 45928</strain>
    </source>
</reference>
<dbReference type="GO" id="GO:0003989">
    <property type="term" value="F:acetyl-CoA carboxylase activity"/>
    <property type="evidence" value="ECO:0007669"/>
    <property type="project" value="InterPro"/>
</dbReference>
<sequence>MPDIDIHTTAGRLADLAARRDEAVHAGSSRAVEKQHARGKKTARERIAMLLDEGSFVELDEMARHRSTNFGMDKNRPYGDGVVTGYGTVDGREVCVFAQDFTVFGGSLGQVFGEKIVKVMDLAMRTGRPIIGINDSGGARIQEGVVSLGLYGEIFFRNVRASGVIPQISLVMGPCAGGAVYSPAITDFTVMVDQTSHMFITGPDVIRTVTGEDVGMEELGGARTHNSTSGNAHYLAGDEEDAVDYVKQLLSFLPSNNMDEAPVYDSDAVLTPTETDVALDGLVPDSANQPYDMHSVIASVLDDGDFCEVQSLFAQNIVVGYGRIEGRTVGVVANQPMHFAGCLDINASEKAARFVRTCDAFNIPIVTFVDVPGFLPGTDQEYNGIIRRGAKLLYAYAEATVPKLTVITRKAYGGAYDVMGSKHLGADLNFAWPTAQIAVMGAQGAVNILYRRELGEAADPEARRAELITEYEDTLCNPYVAAERGYVDAVIAPSATRIELTRGLRLLRSKRESLPAKKHGNIPL</sequence>
<dbReference type="FunFam" id="3.90.226.10:FF:000017">
    <property type="entry name" value="Propionyl-CoA carboxylase subunit beta 5"/>
    <property type="match status" value="1"/>
</dbReference>
<proteinExistence type="inferred from homology"/>
<dbReference type="InterPro" id="IPR029045">
    <property type="entry name" value="ClpP/crotonase-like_dom_sf"/>
</dbReference>
<gene>
    <name evidence="4" type="ORF">FB566_1342</name>
</gene>
<dbReference type="PRINTS" id="PR01070">
    <property type="entry name" value="ACCCTRFRASEB"/>
</dbReference>
<dbReference type="FunCoup" id="A0A543ATB4">
    <property type="interactions" value="220"/>
</dbReference>
<dbReference type="InterPro" id="IPR000438">
    <property type="entry name" value="Acetyl_CoA_COase_Trfase_b_su"/>
</dbReference>
<dbReference type="InParanoid" id="A0A543ATB4"/>
<dbReference type="FunFam" id="3.90.226.10:FF:000016">
    <property type="entry name" value="Propionyl-CoA carboxylase, beta subunit"/>
    <property type="match status" value="1"/>
</dbReference>
<keyword evidence="5" id="KW-1185">Reference proteome</keyword>
<dbReference type="GO" id="GO:0015977">
    <property type="term" value="P:carbon fixation"/>
    <property type="evidence" value="ECO:0007669"/>
    <property type="project" value="UniProtKB-ARBA"/>
</dbReference>
<name>A0A543ATB4_9ACTN</name>
<dbReference type="PANTHER" id="PTHR43842">
    <property type="entry name" value="PROPIONYL-COA CARBOXYLASE BETA CHAIN"/>
    <property type="match status" value="1"/>
</dbReference>
<dbReference type="InterPro" id="IPR034733">
    <property type="entry name" value="AcCoA_carboxyl_beta"/>
</dbReference>
<dbReference type="Gene3D" id="3.90.226.10">
    <property type="entry name" value="2-enoyl-CoA Hydratase, Chain A, domain 1"/>
    <property type="match status" value="2"/>
</dbReference>
<dbReference type="PANTHER" id="PTHR43842:SF2">
    <property type="entry name" value="PROPIONYL-COA CARBOXYLASE BETA CHAIN, MITOCHONDRIAL"/>
    <property type="match status" value="1"/>
</dbReference>
<feature type="domain" description="CoA carboxyltransferase N-terminal" evidence="2">
    <location>
        <begin position="9"/>
        <end position="265"/>
    </location>
</feature>
<dbReference type="SUPFAM" id="SSF52096">
    <property type="entry name" value="ClpP/crotonase"/>
    <property type="match status" value="2"/>
</dbReference>
<evidence type="ECO:0000313" key="5">
    <source>
        <dbReference type="Proteomes" id="UP000317043"/>
    </source>
</evidence>
<dbReference type="PROSITE" id="PS50980">
    <property type="entry name" value="COA_CT_NTER"/>
    <property type="match status" value="1"/>
</dbReference>
<evidence type="ECO:0000259" key="2">
    <source>
        <dbReference type="PROSITE" id="PS50980"/>
    </source>
</evidence>
<feature type="domain" description="CoA carboxyltransferase C-terminal" evidence="3">
    <location>
        <begin position="274"/>
        <end position="516"/>
    </location>
</feature>
<keyword evidence="4" id="KW-0808">Transferase</keyword>
<dbReference type="Pfam" id="PF01039">
    <property type="entry name" value="Carboxyl_trans"/>
    <property type="match status" value="1"/>
</dbReference>
<dbReference type="InterPro" id="IPR011763">
    <property type="entry name" value="COA_CT_C"/>
</dbReference>